<dbReference type="RefSeq" id="WP_170864939.1">
    <property type="nucleotide sequence ID" value="NZ_FODV01000029.1"/>
</dbReference>
<gene>
    <name evidence="2" type="ORF">SAMN04487948_12919</name>
</gene>
<dbReference type="Proteomes" id="UP000199126">
    <property type="component" value="Unassembled WGS sequence"/>
</dbReference>
<dbReference type="PROSITE" id="PS51782">
    <property type="entry name" value="LYSM"/>
    <property type="match status" value="1"/>
</dbReference>
<reference evidence="3" key="1">
    <citation type="submission" date="2016-10" db="EMBL/GenBank/DDBJ databases">
        <authorList>
            <person name="Varghese N."/>
            <person name="Submissions S."/>
        </authorList>
    </citation>
    <scope>NUCLEOTIDE SEQUENCE [LARGE SCALE GENOMIC DNA]</scope>
    <source>
        <strain evidence="3">CGMCC 1.10121</strain>
    </source>
</reference>
<protein>
    <submittedName>
        <fullName evidence="2">Nucleoid-associated protein YgaU, contains BON and LysM domains</fullName>
    </submittedName>
</protein>
<name>A0A1H8WGB8_9EURY</name>
<evidence type="ECO:0000313" key="3">
    <source>
        <dbReference type="Proteomes" id="UP000199126"/>
    </source>
</evidence>
<dbReference type="EMBL" id="FODV01000029">
    <property type="protein sequence ID" value="SEP26563.1"/>
    <property type="molecule type" value="Genomic_DNA"/>
</dbReference>
<dbReference type="CDD" id="cd00118">
    <property type="entry name" value="LysM"/>
    <property type="match status" value="1"/>
</dbReference>
<dbReference type="InterPro" id="IPR036779">
    <property type="entry name" value="LysM_dom_sf"/>
</dbReference>
<accession>A0A1H8WGB8</accession>
<evidence type="ECO:0000259" key="1">
    <source>
        <dbReference type="PROSITE" id="PS51782"/>
    </source>
</evidence>
<dbReference type="Pfam" id="PF19266">
    <property type="entry name" value="CIS_tube"/>
    <property type="match status" value="1"/>
</dbReference>
<proteinExistence type="predicted"/>
<organism evidence="2 3">
    <name type="scientific">Halogranum amylolyticum</name>
    <dbReference type="NCBI Taxonomy" id="660520"/>
    <lineage>
        <taxon>Archaea</taxon>
        <taxon>Methanobacteriati</taxon>
        <taxon>Methanobacteriota</taxon>
        <taxon>Stenosarchaea group</taxon>
        <taxon>Halobacteria</taxon>
        <taxon>Halobacteriales</taxon>
        <taxon>Haloferacaceae</taxon>
    </lineage>
</organism>
<sequence>MVDFTGTEQSLTKLKITVLDRDGVAGESFDVLFNPTEYTLTRNTTYAEQNLLGLTTPVTQFVSGTAETLSMELFFDTYEKGTDVRKSTNRLDQLLTVDGEVHEPPRLLVEWSSLTFRCVLESATKRFTLFLPNGTPVRARVDVTFKQYDSPRWERLESPRSSPDKTKIRRLTEGDSLALIAAREYGDPAHWRTIAAANDIDNPRTVTPGRDLVLPALEEV</sequence>
<dbReference type="AlphaFoldDB" id="A0A1H8WGB8"/>
<dbReference type="InterPro" id="IPR018392">
    <property type="entry name" value="LysM"/>
</dbReference>
<dbReference type="OrthoDB" id="137898at2157"/>
<keyword evidence="3" id="KW-1185">Reference proteome</keyword>
<evidence type="ECO:0000313" key="2">
    <source>
        <dbReference type="EMBL" id="SEP26563.1"/>
    </source>
</evidence>
<dbReference type="Gene3D" id="3.10.350.10">
    <property type="entry name" value="LysM domain"/>
    <property type="match status" value="1"/>
</dbReference>
<feature type="domain" description="LysM" evidence="1">
    <location>
        <begin position="167"/>
        <end position="214"/>
    </location>
</feature>
<dbReference type="InterPro" id="IPR045361">
    <property type="entry name" value="CIS_tube_prot_N"/>
</dbReference>